<evidence type="ECO:0000313" key="2">
    <source>
        <dbReference type="Proteomes" id="UP000326334"/>
    </source>
</evidence>
<evidence type="ECO:0000313" key="1">
    <source>
        <dbReference type="EMBL" id="QFP80257.1"/>
    </source>
</evidence>
<protein>
    <submittedName>
        <fullName evidence="1">Uncharacterized protein</fullName>
    </submittedName>
</protein>
<name>A0ABX6C9G2_9LACO</name>
<sequence>MSEEESVSVLDISKEQLFKILDNIYENEEYYNLELVGNELASIKNPVKKVIAEQILDKIQDFKKQVGALRTTLSAKYPEIHSEIEK</sequence>
<accession>A0ABX6C9G2</accession>
<keyword evidence="2" id="KW-1185">Reference proteome</keyword>
<dbReference type="EMBL" id="CP045007">
    <property type="protein sequence ID" value="QFP80257.1"/>
    <property type="molecule type" value="Genomic_DNA"/>
</dbReference>
<dbReference type="RefSeq" id="WP_151886770.1">
    <property type="nucleotide sequence ID" value="NZ_CP045007.1"/>
</dbReference>
<gene>
    <name evidence="1" type="ORF">LG542_08545</name>
</gene>
<organism evidence="1 2">
    <name type="scientific">Latilactobacillus graminis</name>
    <dbReference type="NCBI Taxonomy" id="60519"/>
    <lineage>
        <taxon>Bacteria</taxon>
        <taxon>Bacillati</taxon>
        <taxon>Bacillota</taxon>
        <taxon>Bacilli</taxon>
        <taxon>Lactobacillales</taxon>
        <taxon>Lactobacillaceae</taxon>
        <taxon>Latilactobacillus</taxon>
    </lineage>
</organism>
<dbReference type="Proteomes" id="UP000326334">
    <property type="component" value="Chromosome"/>
</dbReference>
<reference evidence="1 2" key="1">
    <citation type="submission" date="2019-10" db="EMBL/GenBank/DDBJ databases">
        <title>Genome sequencing of Lactobacillus graminis.</title>
        <authorList>
            <person name="Kim K."/>
        </authorList>
    </citation>
    <scope>NUCLEOTIDE SEQUENCE [LARGE SCALE GENOMIC DNA]</scope>
    <source>
        <strain evidence="1 2">LG542</strain>
    </source>
</reference>
<proteinExistence type="predicted"/>